<evidence type="ECO:0000313" key="2">
    <source>
        <dbReference type="EMBL" id="MBW4662222.1"/>
    </source>
</evidence>
<dbReference type="InterPro" id="IPR003615">
    <property type="entry name" value="HNH_nuc"/>
</dbReference>
<dbReference type="GO" id="GO:0004519">
    <property type="term" value="F:endonuclease activity"/>
    <property type="evidence" value="ECO:0007669"/>
    <property type="project" value="UniProtKB-KW"/>
</dbReference>
<keyword evidence="2" id="KW-0378">Hydrolase</keyword>
<dbReference type="GO" id="GO:0008270">
    <property type="term" value="F:zinc ion binding"/>
    <property type="evidence" value="ECO:0007669"/>
    <property type="project" value="InterPro"/>
</dbReference>
<reference evidence="2" key="2">
    <citation type="journal article" date="2022" name="Microbiol. Resour. Announc.">
        <title>Metagenome Sequencing to Explore Phylogenomics of Terrestrial Cyanobacteria.</title>
        <authorList>
            <person name="Ward R.D."/>
            <person name="Stajich J.E."/>
            <person name="Johansen J.R."/>
            <person name="Huntemann M."/>
            <person name="Clum A."/>
            <person name="Foster B."/>
            <person name="Foster B."/>
            <person name="Roux S."/>
            <person name="Palaniappan K."/>
            <person name="Varghese N."/>
            <person name="Mukherjee S."/>
            <person name="Reddy T.B.K."/>
            <person name="Daum C."/>
            <person name="Copeland A."/>
            <person name="Chen I.A."/>
            <person name="Ivanova N.N."/>
            <person name="Kyrpides N.C."/>
            <person name="Shapiro N."/>
            <person name="Eloe-Fadrosh E.A."/>
            <person name="Pietrasiak N."/>
        </authorList>
    </citation>
    <scope>NUCLEOTIDE SEQUENCE</scope>
    <source>
        <strain evidence="2">UHER 2000/2452</strain>
    </source>
</reference>
<dbReference type="Pfam" id="PF01844">
    <property type="entry name" value="HNH"/>
    <property type="match status" value="1"/>
</dbReference>
<dbReference type="InterPro" id="IPR052892">
    <property type="entry name" value="NA-targeting_endonuclease"/>
</dbReference>
<proteinExistence type="predicted"/>
<dbReference type="GO" id="GO:0003676">
    <property type="term" value="F:nucleic acid binding"/>
    <property type="evidence" value="ECO:0007669"/>
    <property type="project" value="InterPro"/>
</dbReference>
<dbReference type="Gene3D" id="1.10.30.50">
    <property type="match status" value="1"/>
</dbReference>
<feature type="domain" description="HNH nuclease" evidence="1">
    <location>
        <begin position="14"/>
        <end position="65"/>
    </location>
</feature>
<sequence length="108" mass="12031">MDFQLLGRRSGKHKLKASIKQRFGGACAYCGCTPRSLTLDHIVARSKGGADVRSNLAAVCQRCNLSKGSRPLWQWWQSSNCWNEERAIQFAATVLICQIWQTGDSNAD</sequence>
<accession>A0A951QFR3</accession>
<dbReference type="CDD" id="cd00085">
    <property type="entry name" value="HNHc"/>
    <property type="match status" value="1"/>
</dbReference>
<dbReference type="Proteomes" id="UP000757435">
    <property type="component" value="Unassembled WGS sequence"/>
</dbReference>
<dbReference type="AlphaFoldDB" id="A0A951QFR3"/>
<protein>
    <submittedName>
        <fullName evidence="2">HNH endonuclease</fullName>
    </submittedName>
</protein>
<dbReference type="SMART" id="SM00507">
    <property type="entry name" value="HNHc"/>
    <property type="match status" value="1"/>
</dbReference>
<keyword evidence="2" id="KW-0255">Endonuclease</keyword>
<dbReference type="PANTHER" id="PTHR33877:SF1">
    <property type="entry name" value="TYPE IV METHYL-DIRECTED RESTRICTION ENZYME ECOKMCRA"/>
    <property type="match status" value="1"/>
</dbReference>
<evidence type="ECO:0000313" key="3">
    <source>
        <dbReference type="Proteomes" id="UP000757435"/>
    </source>
</evidence>
<dbReference type="EMBL" id="JAHHHD010000063">
    <property type="protein sequence ID" value="MBW4662222.1"/>
    <property type="molecule type" value="Genomic_DNA"/>
</dbReference>
<evidence type="ECO:0000259" key="1">
    <source>
        <dbReference type="SMART" id="SM00507"/>
    </source>
</evidence>
<keyword evidence="2" id="KW-0540">Nuclease</keyword>
<organism evidence="2 3">
    <name type="scientific">Drouetiella hepatica Uher 2000/2452</name>
    <dbReference type="NCBI Taxonomy" id="904376"/>
    <lineage>
        <taxon>Bacteria</taxon>
        <taxon>Bacillati</taxon>
        <taxon>Cyanobacteriota</taxon>
        <taxon>Cyanophyceae</taxon>
        <taxon>Oculatellales</taxon>
        <taxon>Oculatellaceae</taxon>
        <taxon>Drouetiella</taxon>
    </lineage>
</organism>
<dbReference type="InterPro" id="IPR002711">
    <property type="entry name" value="HNH"/>
</dbReference>
<name>A0A951QFR3_9CYAN</name>
<dbReference type="PANTHER" id="PTHR33877">
    <property type="entry name" value="SLL1193 PROTEIN"/>
    <property type="match status" value="1"/>
</dbReference>
<reference evidence="2" key="1">
    <citation type="submission" date="2021-05" db="EMBL/GenBank/DDBJ databases">
        <authorList>
            <person name="Pietrasiak N."/>
            <person name="Ward R."/>
            <person name="Stajich J.E."/>
            <person name="Kurbessoian T."/>
        </authorList>
    </citation>
    <scope>NUCLEOTIDE SEQUENCE</scope>
    <source>
        <strain evidence="2">UHER 2000/2452</strain>
    </source>
</reference>
<gene>
    <name evidence="2" type="ORF">KME15_26515</name>
</gene>
<comment type="caution">
    <text evidence="2">The sequence shown here is derived from an EMBL/GenBank/DDBJ whole genome shotgun (WGS) entry which is preliminary data.</text>
</comment>